<dbReference type="GO" id="GO:0020037">
    <property type="term" value="F:heme binding"/>
    <property type="evidence" value="ECO:0007669"/>
    <property type="project" value="InterPro"/>
</dbReference>
<dbReference type="GeneID" id="300133606"/>
<dbReference type="SUPFAM" id="SSF46626">
    <property type="entry name" value="Cytochrome c"/>
    <property type="match status" value="1"/>
</dbReference>
<feature type="signal peptide" evidence="5">
    <location>
        <begin position="1"/>
        <end position="19"/>
    </location>
</feature>
<reference evidence="7 8" key="1">
    <citation type="submission" date="2018-06" db="EMBL/GenBank/DDBJ databases">
        <authorList>
            <consortium name="Pathogen Informatics"/>
            <person name="Doyle S."/>
        </authorList>
    </citation>
    <scope>NUCLEOTIDE SEQUENCE [LARGE SCALE GENOMIC DNA]</scope>
    <source>
        <strain evidence="8">NCTC 11297</strain>
    </source>
</reference>
<dbReference type="AlphaFoldDB" id="A0A379AS26"/>
<evidence type="ECO:0000256" key="5">
    <source>
        <dbReference type="SAM" id="SignalP"/>
    </source>
</evidence>
<evidence type="ECO:0000259" key="6">
    <source>
        <dbReference type="PROSITE" id="PS51007"/>
    </source>
</evidence>
<dbReference type="GO" id="GO:0046872">
    <property type="term" value="F:metal ion binding"/>
    <property type="evidence" value="ECO:0007669"/>
    <property type="project" value="UniProtKB-KW"/>
</dbReference>
<evidence type="ECO:0000256" key="1">
    <source>
        <dbReference type="ARBA" id="ARBA00022617"/>
    </source>
</evidence>
<protein>
    <submittedName>
        <fullName evidence="7">Tetratricopeptide-like helical family protein</fullName>
    </submittedName>
</protein>
<dbReference type="InterPro" id="IPR036909">
    <property type="entry name" value="Cyt_c-like_dom_sf"/>
</dbReference>
<dbReference type="Gene3D" id="1.10.760.10">
    <property type="entry name" value="Cytochrome c-like domain"/>
    <property type="match status" value="1"/>
</dbReference>
<name>A0A379AS26_AVIAV</name>
<evidence type="ECO:0000256" key="4">
    <source>
        <dbReference type="PROSITE-ProRule" id="PRU00433"/>
    </source>
</evidence>
<dbReference type="InterPro" id="IPR009056">
    <property type="entry name" value="Cyt_c-like_dom"/>
</dbReference>
<organism evidence="7 8">
    <name type="scientific">Avibacterium avium</name>
    <name type="common">Pasteurella avium</name>
    <dbReference type="NCBI Taxonomy" id="751"/>
    <lineage>
        <taxon>Bacteria</taxon>
        <taxon>Pseudomonadati</taxon>
        <taxon>Pseudomonadota</taxon>
        <taxon>Gammaproteobacteria</taxon>
        <taxon>Pasteurellales</taxon>
        <taxon>Pasteurellaceae</taxon>
        <taxon>Avibacterium</taxon>
    </lineage>
</organism>
<keyword evidence="1 4" id="KW-0349">Heme</keyword>
<feature type="chain" id="PRO_5016822201" evidence="5">
    <location>
        <begin position="20"/>
        <end position="104"/>
    </location>
</feature>
<evidence type="ECO:0000256" key="2">
    <source>
        <dbReference type="ARBA" id="ARBA00022723"/>
    </source>
</evidence>
<dbReference type="PROSITE" id="PS51007">
    <property type="entry name" value="CYTC"/>
    <property type="match status" value="1"/>
</dbReference>
<dbReference type="RefSeq" id="WP_115249579.1">
    <property type="nucleotide sequence ID" value="NZ_JBMMEH010000011.1"/>
</dbReference>
<keyword evidence="3 4" id="KW-0408">Iron</keyword>
<feature type="domain" description="Cytochrome c" evidence="6">
    <location>
        <begin position="24"/>
        <end position="103"/>
    </location>
</feature>
<evidence type="ECO:0000313" key="7">
    <source>
        <dbReference type="EMBL" id="SUB24364.1"/>
    </source>
</evidence>
<keyword evidence="5" id="KW-0732">Signal</keyword>
<evidence type="ECO:0000256" key="3">
    <source>
        <dbReference type="ARBA" id="ARBA00023004"/>
    </source>
</evidence>
<keyword evidence="2 4" id="KW-0479">Metal-binding</keyword>
<dbReference type="EMBL" id="UGSP01000001">
    <property type="protein sequence ID" value="SUB24364.1"/>
    <property type="molecule type" value="Genomic_DNA"/>
</dbReference>
<dbReference type="GO" id="GO:0009055">
    <property type="term" value="F:electron transfer activity"/>
    <property type="evidence" value="ECO:0007669"/>
    <property type="project" value="InterPro"/>
</dbReference>
<keyword evidence="8" id="KW-1185">Reference proteome</keyword>
<dbReference type="Proteomes" id="UP000255098">
    <property type="component" value="Unassembled WGS sequence"/>
</dbReference>
<gene>
    <name evidence="7" type="ORF">NCTC11297_01405</name>
</gene>
<accession>A0A379AS26</accession>
<evidence type="ECO:0000313" key="8">
    <source>
        <dbReference type="Proteomes" id="UP000255098"/>
    </source>
</evidence>
<sequence length="104" mass="11225">MKKTFTLLLLSALPLSGLANQSAEMLEHSQKIFNRSCAMCHGKQGERSALNQSAIINSLKTEEIITALEKRKAGEIVGAGNAAKSRLSENDIKGLAEYIPSLKP</sequence>
<proteinExistence type="predicted"/>
<dbReference type="Pfam" id="PF13442">
    <property type="entry name" value="Cytochrome_CBB3"/>
    <property type="match status" value="1"/>
</dbReference>